<feature type="compositionally biased region" description="Low complexity" evidence="1">
    <location>
        <begin position="69"/>
        <end position="78"/>
    </location>
</feature>
<protein>
    <submittedName>
        <fullName evidence="2">Uncharacterized protein</fullName>
    </submittedName>
</protein>
<accession>L8HEV7</accession>
<evidence type="ECO:0000256" key="1">
    <source>
        <dbReference type="SAM" id="MobiDB-lite"/>
    </source>
</evidence>
<evidence type="ECO:0000313" key="3">
    <source>
        <dbReference type="Proteomes" id="UP000011083"/>
    </source>
</evidence>
<feature type="compositionally biased region" description="Low complexity" evidence="1">
    <location>
        <begin position="48"/>
        <end position="61"/>
    </location>
</feature>
<gene>
    <name evidence="2" type="ORF">ACA1_068870</name>
</gene>
<feature type="compositionally biased region" description="Basic and acidic residues" evidence="1">
    <location>
        <begin position="80"/>
        <end position="90"/>
    </location>
</feature>
<dbReference type="EMBL" id="KB007857">
    <property type="protein sequence ID" value="ELR23303.1"/>
    <property type="molecule type" value="Genomic_DNA"/>
</dbReference>
<dbReference type="SUPFAM" id="SSF50978">
    <property type="entry name" value="WD40 repeat-like"/>
    <property type="match status" value="1"/>
</dbReference>
<feature type="region of interest" description="Disordered" evidence="1">
    <location>
        <begin position="138"/>
        <end position="252"/>
    </location>
</feature>
<evidence type="ECO:0000313" key="2">
    <source>
        <dbReference type="EMBL" id="ELR23303.1"/>
    </source>
</evidence>
<organism evidence="2 3">
    <name type="scientific">Acanthamoeba castellanii (strain ATCC 30010 / Neff)</name>
    <dbReference type="NCBI Taxonomy" id="1257118"/>
    <lineage>
        <taxon>Eukaryota</taxon>
        <taxon>Amoebozoa</taxon>
        <taxon>Discosea</taxon>
        <taxon>Longamoebia</taxon>
        <taxon>Centramoebida</taxon>
        <taxon>Acanthamoebidae</taxon>
        <taxon>Acanthamoeba</taxon>
    </lineage>
</organism>
<dbReference type="InterPro" id="IPR036322">
    <property type="entry name" value="WD40_repeat_dom_sf"/>
</dbReference>
<dbReference type="AlphaFoldDB" id="L8HEV7"/>
<feature type="compositionally biased region" description="Basic and acidic residues" evidence="1">
    <location>
        <begin position="151"/>
        <end position="180"/>
    </location>
</feature>
<feature type="region of interest" description="Disordered" evidence="1">
    <location>
        <begin position="48"/>
        <end position="90"/>
    </location>
</feature>
<dbReference type="KEGG" id="acan:ACA1_068870"/>
<dbReference type="Gene3D" id="2.130.10.10">
    <property type="entry name" value="YVTN repeat-like/Quinoprotein amine dehydrogenase"/>
    <property type="match status" value="1"/>
</dbReference>
<dbReference type="VEuPathDB" id="AmoebaDB:ACA1_068870"/>
<proteinExistence type="predicted"/>
<dbReference type="GeneID" id="14924276"/>
<sequence length="389" mass="42247">MTEHKKDDTRLHLNPLLPLLRSTLVHGGEGATYKQDLLSCSGSHSLRLPALPSSSSSSSSPSPSPPPSSTSFSLPSSPLRKKDESTVEGRRRQYTLLSSASTTSAPSVLFASSTATSSPPTPGSGQAVRAPALSLRLLGGLSPLPSPRVRRASDDRNDTTKNESDSEGRSQRAKAKEVRIVEGISEPGASASASGAEETAAAGNDQDGEERKVRVRRGSFSRTQQALRQSFRHKLRPPKPLGSEGSGETATVSSSMAVAPVFADPIHSFHVSDKQLLHLELDGGVLYVLSQDRIHLYDTESREHMYSIDAVARRIAVFDHMLYYANRTTVSSNERDVIVAWSTKLRKVTHIFKGHQKWITSLFVHDKMLYSAATDHTCRQGLPPQSNFV</sequence>
<keyword evidence="3" id="KW-1185">Reference proteome</keyword>
<reference evidence="2 3" key="1">
    <citation type="journal article" date="2013" name="Genome Biol.">
        <title>Genome of Acanthamoeba castellanii highlights extensive lateral gene transfer and early evolution of tyrosine kinase signaling.</title>
        <authorList>
            <person name="Clarke M."/>
            <person name="Lohan A.J."/>
            <person name="Liu B."/>
            <person name="Lagkouvardos I."/>
            <person name="Roy S."/>
            <person name="Zafar N."/>
            <person name="Bertelli C."/>
            <person name="Schilde C."/>
            <person name="Kianianmomeni A."/>
            <person name="Burglin T.R."/>
            <person name="Frech C."/>
            <person name="Turcotte B."/>
            <person name="Kopec K.O."/>
            <person name="Synnott J.M."/>
            <person name="Choo C."/>
            <person name="Paponov I."/>
            <person name="Finkler A."/>
            <person name="Soon Heng Tan C."/>
            <person name="Hutchins A.P."/>
            <person name="Weinmeier T."/>
            <person name="Rattei T."/>
            <person name="Chu J.S."/>
            <person name="Gimenez G."/>
            <person name="Irimia M."/>
            <person name="Rigden D.J."/>
            <person name="Fitzpatrick D.A."/>
            <person name="Lorenzo-Morales J."/>
            <person name="Bateman A."/>
            <person name="Chiu C.H."/>
            <person name="Tang P."/>
            <person name="Hegemann P."/>
            <person name="Fromm H."/>
            <person name="Raoult D."/>
            <person name="Greub G."/>
            <person name="Miranda-Saavedra D."/>
            <person name="Chen N."/>
            <person name="Nash P."/>
            <person name="Ginger M.L."/>
            <person name="Horn M."/>
            <person name="Schaap P."/>
            <person name="Caler L."/>
            <person name="Loftus B."/>
        </authorList>
    </citation>
    <scope>NUCLEOTIDE SEQUENCE [LARGE SCALE GENOMIC DNA]</scope>
    <source>
        <strain evidence="2 3">Neff</strain>
    </source>
</reference>
<dbReference type="RefSeq" id="XP_004352831.1">
    <property type="nucleotide sequence ID" value="XM_004352779.1"/>
</dbReference>
<feature type="compositionally biased region" description="Low complexity" evidence="1">
    <location>
        <begin position="182"/>
        <end position="203"/>
    </location>
</feature>
<dbReference type="Proteomes" id="UP000011083">
    <property type="component" value="Unassembled WGS sequence"/>
</dbReference>
<name>L8HEV7_ACACF</name>
<dbReference type="InterPro" id="IPR015943">
    <property type="entry name" value="WD40/YVTN_repeat-like_dom_sf"/>
</dbReference>